<evidence type="ECO:0000313" key="2">
    <source>
        <dbReference type="Proteomes" id="UP000053477"/>
    </source>
</evidence>
<reference evidence="1 2" key="1">
    <citation type="submission" date="2015-04" db="EMBL/GenBank/DDBJ databases">
        <title>Complete genome sequence of Schizopora paradoxa KUC8140, a cosmopolitan wood degrader in East Asia.</title>
        <authorList>
            <consortium name="DOE Joint Genome Institute"/>
            <person name="Min B."/>
            <person name="Park H."/>
            <person name="Jang Y."/>
            <person name="Kim J.-J."/>
            <person name="Kim K.H."/>
            <person name="Pangilinan J."/>
            <person name="Lipzen A."/>
            <person name="Riley R."/>
            <person name="Grigoriev I.V."/>
            <person name="Spatafora J.W."/>
            <person name="Choi I.-G."/>
        </authorList>
    </citation>
    <scope>NUCLEOTIDE SEQUENCE [LARGE SCALE GENOMIC DNA]</scope>
    <source>
        <strain evidence="1 2">KUC8140</strain>
    </source>
</reference>
<gene>
    <name evidence="1" type="ORF">SCHPADRAFT_911432</name>
</gene>
<sequence>MAGKERSNSDMDIIVSKMAKRSTWTFLLLSTSCVVRTRPIRALDDDVQSLSYHPSSSAGHAMLTSNWETVADRTVLSRGG</sequence>
<organism evidence="1 2">
    <name type="scientific">Schizopora paradoxa</name>
    <dbReference type="NCBI Taxonomy" id="27342"/>
    <lineage>
        <taxon>Eukaryota</taxon>
        <taxon>Fungi</taxon>
        <taxon>Dikarya</taxon>
        <taxon>Basidiomycota</taxon>
        <taxon>Agaricomycotina</taxon>
        <taxon>Agaricomycetes</taxon>
        <taxon>Hymenochaetales</taxon>
        <taxon>Schizoporaceae</taxon>
        <taxon>Schizopora</taxon>
    </lineage>
</organism>
<keyword evidence="2" id="KW-1185">Reference proteome</keyword>
<dbReference type="Proteomes" id="UP000053477">
    <property type="component" value="Unassembled WGS sequence"/>
</dbReference>
<protein>
    <submittedName>
        <fullName evidence="1">Uncharacterized protein</fullName>
    </submittedName>
</protein>
<name>A0A0H2QYZ5_9AGAM</name>
<dbReference type="AlphaFoldDB" id="A0A0H2QYZ5"/>
<accession>A0A0H2QYZ5</accession>
<evidence type="ECO:0000313" key="1">
    <source>
        <dbReference type="EMBL" id="KLO04795.1"/>
    </source>
</evidence>
<dbReference type="PROSITE" id="PS51257">
    <property type="entry name" value="PROKAR_LIPOPROTEIN"/>
    <property type="match status" value="1"/>
</dbReference>
<proteinExistence type="predicted"/>
<dbReference type="InParanoid" id="A0A0H2QYZ5"/>
<dbReference type="EMBL" id="KQ086431">
    <property type="protein sequence ID" value="KLO04795.1"/>
    <property type="molecule type" value="Genomic_DNA"/>
</dbReference>